<evidence type="ECO:0000256" key="2">
    <source>
        <dbReference type="SAM" id="SignalP"/>
    </source>
</evidence>
<feature type="signal peptide" evidence="2">
    <location>
        <begin position="1"/>
        <end position="17"/>
    </location>
</feature>
<feature type="compositionally biased region" description="Low complexity" evidence="1">
    <location>
        <begin position="48"/>
        <end position="60"/>
    </location>
</feature>
<feature type="compositionally biased region" description="Low complexity" evidence="1">
    <location>
        <begin position="161"/>
        <end position="179"/>
    </location>
</feature>
<organism evidence="3 4">
    <name type="scientific">Conidiobolus coronatus (strain ATCC 28846 / CBS 209.66 / NRRL 28638)</name>
    <name type="common">Delacroixia coronata</name>
    <dbReference type="NCBI Taxonomy" id="796925"/>
    <lineage>
        <taxon>Eukaryota</taxon>
        <taxon>Fungi</taxon>
        <taxon>Fungi incertae sedis</taxon>
        <taxon>Zoopagomycota</taxon>
        <taxon>Entomophthoromycotina</taxon>
        <taxon>Entomophthoromycetes</taxon>
        <taxon>Entomophthorales</taxon>
        <taxon>Ancylistaceae</taxon>
        <taxon>Conidiobolus</taxon>
    </lineage>
</organism>
<proteinExistence type="predicted"/>
<dbReference type="AlphaFoldDB" id="A0A137NY18"/>
<sequence>MISTTLIVACIASLAAAPQNYGSFGKAPVSSTYTPIVAPKGAAQWGNTSSSQQSSGSTQTWDNEVHSGTASNFGNEITHYGSQGTNYANQASSSNTVGGSQTQYSSATNTPSNGSYSGAPSTSGQSTTVGGQLNNFSNSQNSGSSVVGGFNTQGVKGSSFTNNQVSSGGSSTQTQSSFSNAANAGSSWYIPASYGYGGY</sequence>
<keyword evidence="4" id="KW-1185">Reference proteome</keyword>
<evidence type="ECO:0000256" key="1">
    <source>
        <dbReference type="SAM" id="MobiDB-lite"/>
    </source>
</evidence>
<evidence type="ECO:0000313" key="3">
    <source>
        <dbReference type="EMBL" id="KXN67561.1"/>
    </source>
</evidence>
<feature type="region of interest" description="Disordered" evidence="1">
    <location>
        <begin position="43"/>
        <end position="179"/>
    </location>
</feature>
<name>A0A137NY18_CONC2</name>
<evidence type="ECO:0000313" key="4">
    <source>
        <dbReference type="Proteomes" id="UP000070444"/>
    </source>
</evidence>
<feature type="compositionally biased region" description="Polar residues" evidence="1">
    <location>
        <begin position="66"/>
        <end position="129"/>
    </location>
</feature>
<keyword evidence="2" id="KW-0732">Signal</keyword>
<feature type="compositionally biased region" description="Low complexity" evidence="1">
    <location>
        <begin position="130"/>
        <end position="150"/>
    </location>
</feature>
<gene>
    <name evidence="3" type="ORF">CONCODRAFT_10363</name>
</gene>
<dbReference type="Proteomes" id="UP000070444">
    <property type="component" value="Unassembled WGS sequence"/>
</dbReference>
<feature type="chain" id="PRO_5007294247" evidence="2">
    <location>
        <begin position="18"/>
        <end position="199"/>
    </location>
</feature>
<reference evidence="3 4" key="1">
    <citation type="journal article" date="2015" name="Genome Biol. Evol.">
        <title>Phylogenomic analyses indicate that early fungi evolved digesting cell walls of algal ancestors of land plants.</title>
        <authorList>
            <person name="Chang Y."/>
            <person name="Wang S."/>
            <person name="Sekimoto S."/>
            <person name="Aerts A.L."/>
            <person name="Choi C."/>
            <person name="Clum A."/>
            <person name="LaButti K.M."/>
            <person name="Lindquist E.A."/>
            <person name="Yee Ngan C."/>
            <person name="Ohm R.A."/>
            <person name="Salamov A.A."/>
            <person name="Grigoriev I.V."/>
            <person name="Spatafora J.W."/>
            <person name="Berbee M.L."/>
        </authorList>
    </citation>
    <scope>NUCLEOTIDE SEQUENCE [LARGE SCALE GENOMIC DNA]</scope>
    <source>
        <strain evidence="3 4">NRRL 28638</strain>
    </source>
</reference>
<protein>
    <submittedName>
        <fullName evidence="3">Uncharacterized protein</fullName>
    </submittedName>
</protein>
<dbReference type="EMBL" id="KQ964628">
    <property type="protein sequence ID" value="KXN67561.1"/>
    <property type="molecule type" value="Genomic_DNA"/>
</dbReference>
<accession>A0A137NY18</accession>